<dbReference type="Proteomes" id="UP000289437">
    <property type="component" value="Unassembled WGS sequence"/>
</dbReference>
<dbReference type="InterPro" id="IPR013783">
    <property type="entry name" value="Ig-like_fold"/>
</dbReference>
<name>A0A4Q0T2M5_9BACT</name>
<keyword evidence="4" id="KW-1185">Reference proteome</keyword>
<dbReference type="RefSeq" id="WP_241654639.1">
    <property type="nucleotide sequence ID" value="NZ_RDSM01000002.1"/>
</dbReference>
<dbReference type="SUPFAM" id="SSF51011">
    <property type="entry name" value="Glycosyl hydrolase domain"/>
    <property type="match status" value="1"/>
</dbReference>
<dbReference type="Pfam" id="PF02922">
    <property type="entry name" value="CBM_48"/>
    <property type="match status" value="1"/>
</dbReference>
<dbReference type="InterPro" id="IPR044505">
    <property type="entry name" value="GlgX_Isoamylase_N_E_set"/>
</dbReference>
<dbReference type="InterPro" id="IPR017853">
    <property type="entry name" value="GH"/>
</dbReference>
<dbReference type="InterPro" id="IPR013780">
    <property type="entry name" value="Glyco_hydro_b"/>
</dbReference>
<dbReference type="InterPro" id="IPR004193">
    <property type="entry name" value="Glyco_hydro_13_N"/>
</dbReference>
<accession>A0A4Q0T2M5</accession>
<reference evidence="4" key="2">
    <citation type="submission" date="2019-02" db="EMBL/GenBank/DDBJ databases">
        <title>Granulicella sibirica sp. nov., a psychrotolerant acidobacterium isolated from an organic soil layer in forested tundra, West Siberia.</title>
        <authorList>
            <person name="Oshkin I.Y."/>
            <person name="Kulichevskaya I.S."/>
            <person name="Rijpstra W.I.C."/>
            <person name="Sinninghe Damste J.S."/>
            <person name="Rakitin A.L."/>
            <person name="Ravin N.V."/>
            <person name="Dedysh S.N."/>
        </authorList>
    </citation>
    <scope>NUCLEOTIDE SEQUENCE [LARGE SCALE GENOMIC DNA]</scope>
    <source>
        <strain evidence="4">AF10</strain>
    </source>
</reference>
<comment type="similarity">
    <text evidence="1">Belongs to the glycosyl hydrolase 13 family.</text>
</comment>
<comment type="caution">
    <text evidence="3">The sequence shown here is derived from an EMBL/GenBank/DDBJ whole genome shotgun (WGS) entry which is preliminary data.</text>
</comment>
<protein>
    <submittedName>
        <fullName evidence="3">Glycogen debranching enzyme</fullName>
    </submittedName>
</protein>
<gene>
    <name evidence="3" type="ORF">GRAN_3125</name>
</gene>
<dbReference type="GO" id="GO:0004553">
    <property type="term" value="F:hydrolase activity, hydrolyzing O-glycosyl compounds"/>
    <property type="evidence" value="ECO:0007669"/>
    <property type="project" value="InterPro"/>
</dbReference>
<sequence length="681" mass="77074">MSWRAHEGSPSPLGCTWVEEHQAYNFGLFSRHADGVKLQLYRADDLMHPVYSLRMDPLINKSDDIWHCRVSAEEANGAVAYSYHVDGSEEYPSGVNVLFPWGKELLDPYARQLFIPEAFDRAAAIGPGSNRGKAMMAQMAPQSEEPFDWGDDCCPSHEHHLVIYEIHVKGFTGNLNSGVNGFDAGCYLGLIEKIPYLKDLGVTCVELMPVYQFELQSQNYWGYMPVAFFSPHSGFSSGAGAAKNEFRRMVKALHEAHIEVVLDVVYNHTAEAGADGPCYGMKGIANTSYYLTSGSPPDTYLDYSGCGNTLNCGNRNTRRMFMDSLRYWVREMHVDGFRFDLASVFARKTDGTIDTGDPPIFAEIAADPDLGHVRLIAEPWDAGGAYQLGKNFPGLSWFQWNGCFRDDVKRFVRAEPNMVPAMMTRLYGSDDLFPGDVRNSRHPYQSINYIASHDGLTMYDTVSYNERHNMANGSNNTDGCSDNISWNCGVEGDEGATPEIMTLRRRQVKNFATILMLSNGTPMMRMGDEFMQSQQGNSNPWNQDNETTWLDWSRLEQNKDIFRFYKQLIAFRNHHTICRSRFWREDIRWYGVGPNIDLAPHSRSLAYCLSGSKKADLYVMMNMFWEDLTFEIQEPGPWMLKIDTAEEHSDDIVEDGREVLLDSSTVQVKARSIVVAIRPAN</sequence>
<dbReference type="SUPFAM" id="SSF51445">
    <property type="entry name" value="(Trans)glycosidases"/>
    <property type="match status" value="1"/>
</dbReference>
<feature type="domain" description="Glycosyl hydrolase family 13 catalytic" evidence="2">
    <location>
        <begin position="165"/>
        <end position="572"/>
    </location>
</feature>
<dbReference type="AlphaFoldDB" id="A0A4Q0T2M5"/>
<evidence type="ECO:0000313" key="3">
    <source>
        <dbReference type="EMBL" id="RXH56268.1"/>
    </source>
</evidence>
<dbReference type="EMBL" id="RDSM01000002">
    <property type="protein sequence ID" value="RXH56268.1"/>
    <property type="molecule type" value="Genomic_DNA"/>
</dbReference>
<dbReference type="CDD" id="cd11326">
    <property type="entry name" value="AmyAc_Glg_debranch"/>
    <property type="match status" value="1"/>
</dbReference>
<reference evidence="3 4" key="1">
    <citation type="submission" date="2018-11" db="EMBL/GenBank/DDBJ databases">
        <authorList>
            <person name="Mardanov A.V."/>
            <person name="Ravin N.V."/>
            <person name="Dedysh S.N."/>
        </authorList>
    </citation>
    <scope>NUCLEOTIDE SEQUENCE [LARGE SCALE GENOMIC DNA]</scope>
    <source>
        <strain evidence="3 4">AF10</strain>
    </source>
</reference>
<dbReference type="Pfam" id="PF00128">
    <property type="entry name" value="Alpha-amylase"/>
    <property type="match status" value="1"/>
</dbReference>
<dbReference type="Gene3D" id="2.60.40.10">
    <property type="entry name" value="Immunoglobulins"/>
    <property type="match status" value="1"/>
</dbReference>
<evidence type="ECO:0000313" key="4">
    <source>
        <dbReference type="Proteomes" id="UP000289437"/>
    </source>
</evidence>
<evidence type="ECO:0000259" key="2">
    <source>
        <dbReference type="SMART" id="SM00642"/>
    </source>
</evidence>
<dbReference type="GO" id="GO:0005975">
    <property type="term" value="P:carbohydrate metabolic process"/>
    <property type="evidence" value="ECO:0007669"/>
    <property type="project" value="InterPro"/>
</dbReference>
<dbReference type="Gene3D" id="2.60.40.1180">
    <property type="entry name" value="Golgi alpha-mannosidase II"/>
    <property type="match status" value="1"/>
</dbReference>
<dbReference type="InterPro" id="IPR006047">
    <property type="entry name" value="GH13_cat_dom"/>
</dbReference>
<dbReference type="InterPro" id="IPR014756">
    <property type="entry name" value="Ig_E-set"/>
</dbReference>
<evidence type="ECO:0000256" key="1">
    <source>
        <dbReference type="ARBA" id="ARBA00008061"/>
    </source>
</evidence>
<dbReference type="PANTHER" id="PTHR43002">
    <property type="entry name" value="GLYCOGEN DEBRANCHING ENZYME"/>
    <property type="match status" value="1"/>
</dbReference>
<dbReference type="SMART" id="SM00642">
    <property type="entry name" value="Aamy"/>
    <property type="match status" value="1"/>
</dbReference>
<dbReference type="Gene3D" id="3.20.20.80">
    <property type="entry name" value="Glycosidases"/>
    <property type="match status" value="1"/>
</dbReference>
<dbReference type="SUPFAM" id="SSF81296">
    <property type="entry name" value="E set domains"/>
    <property type="match status" value="1"/>
</dbReference>
<organism evidence="3 4">
    <name type="scientific">Granulicella sibirica</name>
    <dbReference type="NCBI Taxonomy" id="2479048"/>
    <lineage>
        <taxon>Bacteria</taxon>
        <taxon>Pseudomonadati</taxon>
        <taxon>Acidobacteriota</taxon>
        <taxon>Terriglobia</taxon>
        <taxon>Terriglobales</taxon>
        <taxon>Acidobacteriaceae</taxon>
        <taxon>Granulicella</taxon>
    </lineage>
</organism>
<dbReference type="CDD" id="cd02856">
    <property type="entry name" value="E_set_GDE_Isoamylase_N"/>
    <property type="match status" value="1"/>
</dbReference>
<proteinExistence type="inferred from homology"/>